<dbReference type="RefSeq" id="WP_341839947.1">
    <property type="nucleotide sequence ID" value="NZ_CP149792.1"/>
</dbReference>
<evidence type="ECO:0000313" key="3">
    <source>
        <dbReference type="Proteomes" id="UP001449657"/>
    </source>
</evidence>
<evidence type="ECO:0000259" key="1">
    <source>
        <dbReference type="Pfam" id="PF13474"/>
    </source>
</evidence>
<evidence type="ECO:0000313" key="2">
    <source>
        <dbReference type="EMBL" id="WZN45193.1"/>
    </source>
</evidence>
<dbReference type="Proteomes" id="UP001449657">
    <property type="component" value="Chromosome"/>
</dbReference>
<dbReference type="Gene3D" id="3.10.450.50">
    <property type="match status" value="1"/>
</dbReference>
<dbReference type="SUPFAM" id="SSF54427">
    <property type="entry name" value="NTF2-like"/>
    <property type="match status" value="1"/>
</dbReference>
<protein>
    <submittedName>
        <fullName evidence="2">Nuclear transport factor 2 family protein</fullName>
    </submittedName>
</protein>
<gene>
    <name evidence="2" type="ORF">WJU22_20040</name>
</gene>
<feature type="domain" description="SnoaL-like" evidence="1">
    <location>
        <begin position="12"/>
        <end position="124"/>
    </location>
</feature>
<organism evidence="2 3">
    <name type="scientific">Chitinophaga caseinilytica</name>
    <dbReference type="NCBI Taxonomy" id="2267521"/>
    <lineage>
        <taxon>Bacteria</taxon>
        <taxon>Pseudomonadati</taxon>
        <taxon>Bacteroidota</taxon>
        <taxon>Chitinophagia</taxon>
        <taxon>Chitinophagales</taxon>
        <taxon>Chitinophagaceae</taxon>
        <taxon>Chitinophaga</taxon>
    </lineage>
</organism>
<dbReference type="Pfam" id="PF13474">
    <property type="entry name" value="SnoaL_3"/>
    <property type="match status" value="1"/>
</dbReference>
<sequence>MDIVQSVKARETAVKESDIETAVAFYHPQVVMFDVVKDFQYQGTDALRNRLSEWLGSLARVIDFEIQVIHVEEESNLAWCATKNHIVAETVQGDKLDMWWRETACYVKDPEKWLIRHVHSSVPFDPATGKASIALKPS</sequence>
<reference evidence="2 3" key="1">
    <citation type="submission" date="2024-03" db="EMBL/GenBank/DDBJ databases">
        <title>Chitinophaga caseinilytica sp. nov., a casein hydrolysing bacterium isolated from forest soil.</title>
        <authorList>
            <person name="Lee D.S."/>
            <person name="Han D.M."/>
            <person name="Baek J.H."/>
            <person name="Choi D.G."/>
            <person name="Jeon J.H."/>
            <person name="Jeon C.O."/>
        </authorList>
    </citation>
    <scope>NUCLEOTIDE SEQUENCE [LARGE SCALE GENOMIC DNA]</scope>
    <source>
        <strain evidence="2 3">KACC 19118</strain>
    </source>
</reference>
<keyword evidence="3" id="KW-1185">Reference proteome</keyword>
<dbReference type="EMBL" id="CP150096">
    <property type="protein sequence ID" value="WZN45193.1"/>
    <property type="molecule type" value="Genomic_DNA"/>
</dbReference>
<accession>A0ABZ2YZ80</accession>
<dbReference type="InterPro" id="IPR032710">
    <property type="entry name" value="NTF2-like_dom_sf"/>
</dbReference>
<dbReference type="InterPro" id="IPR037401">
    <property type="entry name" value="SnoaL-like"/>
</dbReference>
<proteinExistence type="predicted"/>
<name>A0ABZ2YZ80_9BACT</name>